<gene>
    <name evidence="1" type="ORF">RRG08_017495</name>
</gene>
<proteinExistence type="predicted"/>
<evidence type="ECO:0000313" key="1">
    <source>
        <dbReference type="EMBL" id="KAK3786897.1"/>
    </source>
</evidence>
<accession>A0AAE1AHL8</accession>
<protein>
    <submittedName>
        <fullName evidence="1">Uncharacterized protein</fullName>
    </submittedName>
</protein>
<dbReference type="EMBL" id="JAWDGP010001931">
    <property type="protein sequence ID" value="KAK3786897.1"/>
    <property type="molecule type" value="Genomic_DNA"/>
</dbReference>
<evidence type="ECO:0000313" key="2">
    <source>
        <dbReference type="Proteomes" id="UP001283361"/>
    </source>
</evidence>
<name>A0AAE1AHL8_9GAST</name>
<dbReference type="Proteomes" id="UP001283361">
    <property type="component" value="Unassembled WGS sequence"/>
</dbReference>
<organism evidence="1 2">
    <name type="scientific">Elysia crispata</name>
    <name type="common">lettuce slug</name>
    <dbReference type="NCBI Taxonomy" id="231223"/>
    <lineage>
        <taxon>Eukaryota</taxon>
        <taxon>Metazoa</taxon>
        <taxon>Spiralia</taxon>
        <taxon>Lophotrochozoa</taxon>
        <taxon>Mollusca</taxon>
        <taxon>Gastropoda</taxon>
        <taxon>Heterobranchia</taxon>
        <taxon>Euthyneura</taxon>
        <taxon>Panpulmonata</taxon>
        <taxon>Sacoglossa</taxon>
        <taxon>Placobranchoidea</taxon>
        <taxon>Plakobranchidae</taxon>
        <taxon>Elysia</taxon>
    </lineage>
</organism>
<sequence>MARLKTIRTARNIPLGTKVKLQHALVIPIMLIASEAWTLNADLQRRLQAVEMRCLRRLLGISYKGHVTNKEVCSTKGLTKTIHRNSPGEEKMKLTEEELGRQHPVTQAMPTRASWPIVQPSGL</sequence>
<keyword evidence="2" id="KW-1185">Reference proteome</keyword>
<dbReference type="AlphaFoldDB" id="A0AAE1AHL8"/>
<comment type="caution">
    <text evidence="1">The sequence shown here is derived from an EMBL/GenBank/DDBJ whole genome shotgun (WGS) entry which is preliminary data.</text>
</comment>
<reference evidence="1" key="1">
    <citation type="journal article" date="2023" name="G3 (Bethesda)">
        <title>A reference genome for the long-term kleptoplast-retaining sea slug Elysia crispata morphotype clarki.</title>
        <authorList>
            <person name="Eastman K.E."/>
            <person name="Pendleton A.L."/>
            <person name="Shaikh M.A."/>
            <person name="Suttiyut T."/>
            <person name="Ogas R."/>
            <person name="Tomko P."/>
            <person name="Gavelis G."/>
            <person name="Widhalm J.R."/>
            <person name="Wisecaver J.H."/>
        </authorList>
    </citation>
    <scope>NUCLEOTIDE SEQUENCE</scope>
    <source>
        <strain evidence="1">ECLA1</strain>
    </source>
</reference>